<dbReference type="Proteomes" id="UP000076503">
    <property type="component" value="Unassembled WGS sequence"/>
</dbReference>
<accession>A0A161XZ92</accession>
<comment type="caution">
    <text evidence="2">The sequence shown here is derived from an EMBL/GenBank/DDBJ whole genome shotgun (WGS) entry which is preliminary data.</text>
</comment>
<gene>
    <name evidence="2" type="ORF">N476_21125</name>
</gene>
<evidence type="ECO:0000313" key="2">
    <source>
        <dbReference type="EMBL" id="KZN48719.1"/>
    </source>
</evidence>
<feature type="signal peptide" evidence="1">
    <location>
        <begin position="1"/>
        <end position="28"/>
    </location>
</feature>
<organism evidence="2 3">
    <name type="scientific">Pseudoalteromonas luteoviolacea H33</name>
    <dbReference type="NCBI Taxonomy" id="1365251"/>
    <lineage>
        <taxon>Bacteria</taxon>
        <taxon>Pseudomonadati</taxon>
        <taxon>Pseudomonadota</taxon>
        <taxon>Gammaproteobacteria</taxon>
        <taxon>Alteromonadales</taxon>
        <taxon>Pseudoalteromonadaceae</taxon>
        <taxon>Pseudoalteromonas</taxon>
    </lineage>
</organism>
<reference evidence="2 3" key="1">
    <citation type="submission" date="2013-07" db="EMBL/GenBank/DDBJ databases">
        <title>Comparative Genomic and Metabolomic Analysis of Twelve Strains of Pseudoalteromonas luteoviolacea.</title>
        <authorList>
            <person name="Vynne N.G."/>
            <person name="Mansson M."/>
            <person name="Gram L."/>
        </authorList>
    </citation>
    <scope>NUCLEOTIDE SEQUENCE [LARGE SCALE GENOMIC DNA]</scope>
    <source>
        <strain evidence="2 3">H33</strain>
    </source>
</reference>
<dbReference type="EMBL" id="AUXZ01000090">
    <property type="protein sequence ID" value="KZN48719.1"/>
    <property type="molecule type" value="Genomic_DNA"/>
</dbReference>
<keyword evidence="1" id="KW-0732">Signal</keyword>
<dbReference type="AlphaFoldDB" id="A0A161XZ92"/>
<name>A0A161XZ92_9GAMM</name>
<protein>
    <recommendedName>
        <fullName evidence="4">Mannan-binding protein domain-containing protein</fullName>
    </recommendedName>
</protein>
<feature type="chain" id="PRO_5007829391" description="Mannan-binding protein domain-containing protein" evidence="1">
    <location>
        <begin position="29"/>
        <end position="513"/>
    </location>
</feature>
<dbReference type="Gene3D" id="3.30.1490.230">
    <property type="match status" value="1"/>
</dbReference>
<evidence type="ECO:0008006" key="4">
    <source>
        <dbReference type="Google" id="ProtNLM"/>
    </source>
</evidence>
<evidence type="ECO:0000313" key="3">
    <source>
        <dbReference type="Proteomes" id="UP000076503"/>
    </source>
</evidence>
<sequence>MKTPSKKLMFTSAIALSIVQLTACYNSANTRTDATASANAYVQGVPANTYDCQVDPNWITSPSFPQEVKKSGPDGSSNFCDFYQFSTQAYLYLMSPSSENPALRNFQVDANYPLLEFNDDTLNTPANSCDSIKSPKSLRTSLQKSSISTGQAGGGASIYAQDGNVVYYDVRFNKSLCDLSASAVELGKKGIINFPSGTTELKFAWKVLSEREKSSNSFVTQQQMIDGQPQTLGLLGMHIAVATEDHPEFVWATYEYKANSPTCDAQGEQAMPWLFAENTCTAGLPDSLNSDPDTCKFNQPELKNGPATGAPTNICVVYPYGTASGDHKAGENLANIVSQNAHLYEALSTTNASPDVQRLNNYFNVGAIWVSDTAKSSGGIGVPNERGSLRLANSVAETDFQHVNLNNEFSSNCFGCHEYSGTGQKMSNNITSQKLSHSFIDIVTGQGKAADVNAISQITSNDFAALICGGDPSQKDKAKRKGTCKNARSYLKWNGNWTNINTSAGSVCGCEVE</sequence>
<dbReference type="RefSeq" id="WP_231098132.1">
    <property type="nucleotide sequence ID" value="NZ_AUXZ01000090.1"/>
</dbReference>
<proteinExistence type="predicted"/>
<dbReference type="InterPro" id="IPR053754">
    <property type="entry name" value="OligoMan_bind_ChitinaseAct_sf"/>
</dbReference>
<evidence type="ECO:0000256" key="1">
    <source>
        <dbReference type="SAM" id="SignalP"/>
    </source>
</evidence>
<dbReference type="PATRIC" id="fig|1365251.3.peg.3687"/>